<dbReference type="GO" id="GO:0043916">
    <property type="term" value="F:DNA-7-methylguanine glycosylase activity"/>
    <property type="evidence" value="ECO:0007669"/>
    <property type="project" value="TreeGrafter"/>
</dbReference>
<dbReference type="SUPFAM" id="SSF48150">
    <property type="entry name" value="DNA-glycosylase"/>
    <property type="match status" value="1"/>
</dbReference>
<dbReference type="Pfam" id="PF00730">
    <property type="entry name" value="HhH-GPD"/>
    <property type="match status" value="1"/>
</dbReference>
<dbReference type="InterPro" id="IPR011257">
    <property type="entry name" value="DNA_glycosylase"/>
</dbReference>
<dbReference type="PATRIC" id="fig|1423.173.peg.2523"/>
<dbReference type="GO" id="GO:0032993">
    <property type="term" value="C:protein-DNA complex"/>
    <property type="evidence" value="ECO:0007669"/>
    <property type="project" value="TreeGrafter"/>
</dbReference>
<evidence type="ECO:0000313" key="7">
    <source>
        <dbReference type="Proteomes" id="UP000032247"/>
    </source>
</evidence>
<sequence length="185" mass="21528">MWKEKVSVTPPYHFDRVLDRLSLDPLNAVDREAREVRVPIRNQAGDVCIVKVQALGHAGEHEFLVSGETDQGEMMKEIKRIFQWENHLQHVLDHFSKTSLSAIFEEHAGTPLVLDYSVYNCMMKCIIHQQLNLSFAYTLTERFVHAFGEQKDGLWCYPKPETIAELDYQDLRDLQFSMRKSGIHH</sequence>
<organism evidence="6 7">
    <name type="scientific">Bacillus subtilis</name>
    <dbReference type="NCBI Taxonomy" id="1423"/>
    <lineage>
        <taxon>Bacteria</taxon>
        <taxon>Bacillati</taxon>
        <taxon>Bacillota</taxon>
        <taxon>Bacilli</taxon>
        <taxon>Bacillales</taxon>
        <taxon>Bacillaceae</taxon>
        <taxon>Bacillus</taxon>
    </lineage>
</organism>
<dbReference type="EC" id="3.2.2.21" evidence="2"/>
<dbReference type="Proteomes" id="UP000032247">
    <property type="component" value="Unassembled WGS sequence"/>
</dbReference>
<dbReference type="GO" id="GO:0008725">
    <property type="term" value="F:DNA-3-methyladenine glycosylase activity"/>
    <property type="evidence" value="ECO:0007669"/>
    <property type="project" value="TreeGrafter"/>
</dbReference>
<accession>A0A0D1IMK5</accession>
<dbReference type="InterPro" id="IPR003265">
    <property type="entry name" value="HhH-GPD_domain"/>
</dbReference>
<keyword evidence="3" id="KW-0227">DNA damage</keyword>
<feature type="domain" description="HhH-GPD" evidence="5">
    <location>
        <begin position="124"/>
        <end position="181"/>
    </location>
</feature>
<keyword evidence="6" id="KW-0326">Glycosidase</keyword>
<dbReference type="STRING" id="483913.AN935_04155"/>
<dbReference type="AlphaFoldDB" id="A0A0D1IMK5"/>
<dbReference type="GO" id="GO:0032131">
    <property type="term" value="F:alkylated DNA binding"/>
    <property type="evidence" value="ECO:0007669"/>
    <property type="project" value="TreeGrafter"/>
</dbReference>
<dbReference type="InterPro" id="IPR051912">
    <property type="entry name" value="Alkylbase_DNA_Glycosylase/TA"/>
</dbReference>
<keyword evidence="4" id="KW-0234">DNA repair</keyword>
<dbReference type="EMBL" id="JXBC01000004">
    <property type="protein sequence ID" value="KIU10413.1"/>
    <property type="molecule type" value="Genomic_DNA"/>
</dbReference>
<reference evidence="6 7" key="1">
    <citation type="submission" date="2014-12" db="EMBL/GenBank/DDBJ databases">
        <title>Comparative genome analysis of Bacillus coagulans HM-08, Clostridium butyricum HM-68, Bacillus subtilis HM-66 and Bacillus licheniformis BL-09.</title>
        <authorList>
            <person name="Zhang H."/>
        </authorList>
    </citation>
    <scope>NUCLEOTIDE SEQUENCE [LARGE SCALE GENOMIC DNA]</scope>
    <source>
        <strain evidence="6 7">HM-66</strain>
    </source>
</reference>
<proteinExistence type="predicted"/>
<dbReference type="Gene3D" id="1.10.340.30">
    <property type="entry name" value="Hypothetical protein, domain 2"/>
    <property type="match status" value="1"/>
</dbReference>
<keyword evidence="6" id="KW-0378">Hydrolase</keyword>
<dbReference type="PANTHER" id="PTHR43003">
    <property type="entry name" value="DNA-3-METHYLADENINE GLYCOSYLASE"/>
    <property type="match status" value="1"/>
</dbReference>
<comment type="catalytic activity">
    <reaction evidence="1">
        <text>Hydrolysis of alkylated DNA, releasing 3-methyladenine, 3-methylguanine, 7-methylguanine and 7-methyladenine.</text>
        <dbReference type="EC" id="3.2.2.21"/>
    </reaction>
</comment>
<dbReference type="GO" id="GO:0006285">
    <property type="term" value="P:base-excision repair, AP site formation"/>
    <property type="evidence" value="ECO:0007669"/>
    <property type="project" value="TreeGrafter"/>
</dbReference>
<gene>
    <name evidence="6" type="ORF">SC09_Contig25orf00126</name>
</gene>
<evidence type="ECO:0000259" key="5">
    <source>
        <dbReference type="Pfam" id="PF00730"/>
    </source>
</evidence>
<dbReference type="GO" id="GO:0006307">
    <property type="term" value="P:DNA alkylation repair"/>
    <property type="evidence" value="ECO:0007669"/>
    <property type="project" value="TreeGrafter"/>
</dbReference>
<dbReference type="PANTHER" id="PTHR43003:SF5">
    <property type="entry name" value="DNA-3-METHYLADENINE GLYCOSYLASE"/>
    <property type="match status" value="1"/>
</dbReference>
<dbReference type="GO" id="GO:0005737">
    <property type="term" value="C:cytoplasm"/>
    <property type="evidence" value="ECO:0007669"/>
    <property type="project" value="TreeGrafter"/>
</dbReference>
<evidence type="ECO:0000256" key="4">
    <source>
        <dbReference type="ARBA" id="ARBA00023204"/>
    </source>
</evidence>
<evidence type="ECO:0000256" key="3">
    <source>
        <dbReference type="ARBA" id="ARBA00022763"/>
    </source>
</evidence>
<evidence type="ECO:0000313" key="6">
    <source>
        <dbReference type="EMBL" id="KIU10413.1"/>
    </source>
</evidence>
<comment type="caution">
    <text evidence="6">The sequence shown here is derived from an EMBL/GenBank/DDBJ whole genome shotgun (WGS) entry which is preliminary data.</text>
</comment>
<evidence type="ECO:0000256" key="2">
    <source>
        <dbReference type="ARBA" id="ARBA00012000"/>
    </source>
</evidence>
<evidence type="ECO:0000256" key="1">
    <source>
        <dbReference type="ARBA" id="ARBA00000086"/>
    </source>
</evidence>
<name>A0A0D1IMK5_BACIU</name>
<protein>
    <recommendedName>
        <fullName evidence="2">DNA-3-methyladenine glycosylase II</fullName>
        <ecNumber evidence="2">3.2.2.21</ecNumber>
    </recommendedName>
</protein>